<sequence length="51" mass="5910">MHSEAYQEARKEFWNCVFMSVFGLGIPLYLAFTEWRPIMLAELAKEQAAAN</sequence>
<dbReference type="AlphaFoldDB" id="A0A9D1F800"/>
<dbReference type="EMBL" id="DVJJ01000026">
    <property type="protein sequence ID" value="HIS64033.1"/>
    <property type="molecule type" value="Genomic_DNA"/>
</dbReference>
<reference evidence="2" key="2">
    <citation type="journal article" date="2021" name="PeerJ">
        <title>Extensive microbial diversity within the chicken gut microbiome revealed by metagenomics and culture.</title>
        <authorList>
            <person name="Gilroy R."/>
            <person name="Ravi A."/>
            <person name="Getino M."/>
            <person name="Pursley I."/>
            <person name="Horton D.L."/>
            <person name="Alikhan N.F."/>
            <person name="Baker D."/>
            <person name="Gharbi K."/>
            <person name="Hall N."/>
            <person name="Watson M."/>
            <person name="Adriaenssens E.M."/>
            <person name="Foster-Nyarko E."/>
            <person name="Jarju S."/>
            <person name="Secka A."/>
            <person name="Antonio M."/>
            <person name="Oren A."/>
            <person name="Chaudhuri R.R."/>
            <person name="La Ragione R."/>
            <person name="Hildebrand F."/>
            <person name="Pallen M.J."/>
        </authorList>
    </citation>
    <scope>NUCLEOTIDE SEQUENCE</scope>
    <source>
        <strain evidence="2">ChiBcec16-1751</strain>
    </source>
</reference>
<feature type="transmembrane region" description="Helical" evidence="1">
    <location>
        <begin position="12"/>
        <end position="32"/>
    </location>
</feature>
<dbReference type="Proteomes" id="UP000886741">
    <property type="component" value="Unassembled WGS sequence"/>
</dbReference>
<protein>
    <submittedName>
        <fullName evidence="2">Uncharacterized protein</fullName>
    </submittedName>
</protein>
<evidence type="ECO:0000313" key="3">
    <source>
        <dbReference type="Proteomes" id="UP000886741"/>
    </source>
</evidence>
<reference evidence="2" key="1">
    <citation type="submission" date="2020-10" db="EMBL/GenBank/DDBJ databases">
        <authorList>
            <person name="Gilroy R."/>
        </authorList>
    </citation>
    <scope>NUCLEOTIDE SEQUENCE</scope>
    <source>
        <strain evidence="2">ChiBcec16-1751</strain>
    </source>
</reference>
<comment type="caution">
    <text evidence="2">The sequence shown here is derived from an EMBL/GenBank/DDBJ whole genome shotgun (WGS) entry which is preliminary data.</text>
</comment>
<keyword evidence="1" id="KW-1133">Transmembrane helix</keyword>
<proteinExistence type="predicted"/>
<keyword evidence="1" id="KW-0812">Transmembrane</keyword>
<organism evidence="2 3">
    <name type="scientific">Candidatus Avoscillospira avistercoris</name>
    <dbReference type="NCBI Taxonomy" id="2840707"/>
    <lineage>
        <taxon>Bacteria</taxon>
        <taxon>Bacillati</taxon>
        <taxon>Bacillota</taxon>
        <taxon>Clostridia</taxon>
        <taxon>Eubacteriales</taxon>
        <taxon>Oscillospiraceae</taxon>
        <taxon>Oscillospiraceae incertae sedis</taxon>
        <taxon>Candidatus Avoscillospira</taxon>
    </lineage>
</organism>
<evidence type="ECO:0000313" key="2">
    <source>
        <dbReference type="EMBL" id="HIS64033.1"/>
    </source>
</evidence>
<name>A0A9D1F800_9FIRM</name>
<keyword evidence="1" id="KW-0472">Membrane</keyword>
<accession>A0A9D1F800</accession>
<gene>
    <name evidence="2" type="ORF">IAA83_01505</name>
</gene>
<evidence type="ECO:0000256" key="1">
    <source>
        <dbReference type="SAM" id="Phobius"/>
    </source>
</evidence>